<dbReference type="Pfam" id="PF03067">
    <property type="entry name" value="LPMO_10"/>
    <property type="match status" value="1"/>
</dbReference>
<dbReference type="OrthoDB" id="64893at2759"/>
<accession>A0A8S3ZQC9</accession>
<dbReference type="EMBL" id="CAJHNH020004879">
    <property type="protein sequence ID" value="CAG5131784.1"/>
    <property type="molecule type" value="Genomic_DNA"/>
</dbReference>
<name>A0A8S3ZQC9_9EUPU</name>
<reference evidence="2" key="1">
    <citation type="submission" date="2021-04" db="EMBL/GenBank/DDBJ databases">
        <authorList>
            <consortium name="Molecular Ecology Group"/>
        </authorList>
    </citation>
    <scope>NUCLEOTIDE SEQUENCE</scope>
</reference>
<evidence type="ECO:0000259" key="1">
    <source>
        <dbReference type="Pfam" id="PF03067"/>
    </source>
</evidence>
<organism evidence="2 3">
    <name type="scientific">Candidula unifasciata</name>
    <dbReference type="NCBI Taxonomy" id="100452"/>
    <lineage>
        <taxon>Eukaryota</taxon>
        <taxon>Metazoa</taxon>
        <taxon>Spiralia</taxon>
        <taxon>Lophotrochozoa</taxon>
        <taxon>Mollusca</taxon>
        <taxon>Gastropoda</taxon>
        <taxon>Heterobranchia</taxon>
        <taxon>Euthyneura</taxon>
        <taxon>Panpulmonata</taxon>
        <taxon>Eupulmonata</taxon>
        <taxon>Stylommatophora</taxon>
        <taxon>Helicina</taxon>
        <taxon>Helicoidea</taxon>
        <taxon>Geomitridae</taxon>
        <taxon>Candidula</taxon>
    </lineage>
</organism>
<sequence>MSPQDALGDFLPLSWGRSLALITVAVVVSLAEGHGRLLDPPSRATLWEEKFNFPAYYDEYQGFCGGVDAHWGRFGGRCGVCGDPYFPLPRAHERGGHYYTGTPTRTYRSGSFINVTLRITANHRGWIEFRLCAYDDPEVGDLEYDSSGNLVEVTQECLDKHLMSLEDGRTRFYLPGEFANGDQTIKVRLSEGLTCKNCLFPMEMEYGKLGPRR</sequence>
<keyword evidence="3" id="KW-1185">Reference proteome</keyword>
<dbReference type="InterPro" id="IPR004302">
    <property type="entry name" value="Cellulose/chitin-bd_N"/>
</dbReference>
<protein>
    <recommendedName>
        <fullName evidence="1">Chitin-binding type-4 domain-containing protein</fullName>
    </recommendedName>
</protein>
<comment type="caution">
    <text evidence="2">The sequence shown here is derived from an EMBL/GenBank/DDBJ whole genome shotgun (WGS) entry which is preliminary data.</text>
</comment>
<dbReference type="AlphaFoldDB" id="A0A8S3ZQC9"/>
<proteinExistence type="predicted"/>
<gene>
    <name evidence="2" type="ORF">CUNI_LOCUS17342</name>
</gene>
<evidence type="ECO:0000313" key="3">
    <source>
        <dbReference type="Proteomes" id="UP000678393"/>
    </source>
</evidence>
<dbReference type="Proteomes" id="UP000678393">
    <property type="component" value="Unassembled WGS sequence"/>
</dbReference>
<feature type="domain" description="Chitin-binding type-4" evidence="1">
    <location>
        <begin position="34"/>
        <end position="200"/>
    </location>
</feature>
<evidence type="ECO:0000313" key="2">
    <source>
        <dbReference type="EMBL" id="CAG5131784.1"/>
    </source>
</evidence>